<dbReference type="PROSITE" id="PS50125">
    <property type="entry name" value="GUANYLATE_CYCLASE_2"/>
    <property type="match status" value="1"/>
</dbReference>
<feature type="transmembrane region" description="Helical" evidence="8">
    <location>
        <begin position="219"/>
        <end position="238"/>
    </location>
</feature>
<evidence type="ECO:0000313" key="11">
    <source>
        <dbReference type="EMBL" id="TXF89725.1"/>
    </source>
</evidence>
<evidence type="ECO:0000256" key="2">
    <source>
        <dbReference type="ARBA" id="ARBA00022692"/>
    </source>
</evidence>
<dbReference type="GO" id="GO:0016020">
    <property type="term" value="C:membrane"/>
    <property type="evidence" value="ECO:0007669"/>
    <property type="project" value="UniProtKB-SubCell"/>
</dbReference>
<evidence type="ECO:0000256" key="9">
    <source>
        <dbReference type="SAM" id="SignalP"/>
    </source>
</evidence>
<dbReference type="CDD" id="cd07302">
    <property type="entry name" value="CHD"/>
    <property type="match status" value="1"/>
</dbReference>
<comment type="similarity">
    <text evidence="7">Belongs to the adenylyl cyclase class-4/guanylyl cyclase family.</text>
</comment>
<dbReference type="SUPFAM" id="SSF55073">
    <property type="entry name" value="Nucleotide cyclase"/>
    <property type="match status" value="1"/>
</dbReference>
<keyword evidence="2 8" id="KW-0812">Transmembrane</keyword>
<dbReference type="RefSeq" id="WP_147930555.1">
    <property type="nucleotide sequence ID" value="NZ_VOXD01000012.1"/>
</dbReference>
<dbReference type="AlphaFoldDB" id="A0A5C7FTC5"/>
<keyword evidence="12" id="KW-1185">Reference proteome</keyword>
<protein>
    <submittedName>
        <fullName evidence="11">Adenylate/guanylate cyclase domain-containing protein</fullName>
    </submittedName>
</protein>
<dbReference type="InterPro" id="IPR050401">
    <property type="entry name" value="Cyclic_nucleotide_synthase"/>
</dbReference>
<keyword evidence="9" id="KW-0732">Signal</keyword>
<dbReference type="InterPro" id="IPR001054">
    <property type="entry name" value="A/G_cyclase"/>
</dbReference>
<evidence type="ECO:0000259" key="10">
    <source>
        <dbReference type="PROSITE" id="PS50125"/>
    </source>
</evidence>
<evidence type="ECO:0000256" key="6">
    <source>
        <dbReference type="ARBA" id="ARBA00023239"/>
    </source>
</evidence>
<evidence type="ECO:0000256" key="5">
    <source>
        <dbReference type="ARBA" id="ARBA00023136"/>
    </source>
</evidence>
<feature type="signal peptide" evidence="9">
    <location>
        <begin position="1"/>
        <end position="19"/>
    </location>
</feature>
<comment type="subcellular location">
    <subcellularLocation>
        <location evidence="1">Membrane</location>
    </subcellularLocation>
</comment>
<dbReference type="GO" id="GO:0000166">
    <property type="term" value="F:nucleotide binding"/>
    <property type="evidence" value="ECO:0007669"/>
    <property type="project" value="UniProtKB-KW"/>
</dbReference>
<feature type="domain" description="Guanylate cyclase" evidence="10">
    <location>
        <begin position="293"/>
        <end position="415"/>
    </location>
</feature>
<evidence type="ECO:0000256" key="3">
    <source>
        <dbReference type="ARBA" id="ARBA00022741"/>
    </source>
</evidence>
<evidence type="ECO:0000256" key="8">
    <source>
        <dbReference type="SAM" id="Phobius"/>
    </source>
</evidence>
<dbReference type="InterPro" id="IPR018297">
    <property type="entry name" value="A/G_cyclase_CS"/>
</dbReference>
<gene>
    <name evidence="11" type="ORF">FUA23_09770</name>
</gene>
<dbReference type="PANTHER" id="PTHR11920:SF335">
    <property type="entry name" value="GUANYLATE CYCLASE"/>
    <property type="match status" value="1"/>
</dbReference>
<keyword evidence="3" id="KW-0547">Nucleotide-binding</keyword>
<dbReference type="Proteomes" id="UP000321907">
    <property type="component" value="Unassembled WGS sequence"/>
</dbReference>
<sequence length="462" mass="50997">MIRTLLLSCILLVSLSSVAQNDAYDRQAEVIATLIEKGKFASATAQAKALIESGNQAQLPGVTARGRMLMGRILTENPAATAKERVRGIREMRRAAQGFKTVKDGEAIDEIMSLLEKLTGDTSLDLEELPSVRARRTTLPPDDSIETASLSAIVSLQRKEITALNDSQLRQVLILERQQRELDESAFARLNDSVLLIQQERVIDAQRAEVTFQRQQRNLLLVLGLAVLGILGVLYLRYRTGQKFQQQLQVQNEIITAERQRSEELLLNILPVTVAAELKDTGKATARSFASATVLFADFKGFSALAARLDPEELISLLDEAFREFDEIVARFKLEKIKTIGDAYMCAGGLPLEDVNHADRMVRAGLEMQAYLSKNPHFEARIGIHTGPVVAGVVGKHKFVYDIWGDTVNQASRLETAGEVGRVAISHTTKDLLGQEFICEAAGTFEAKNIGTMERFFVTLSA</sequence>
<proteinExistence type="inferred from homology"/>
<reference evidence="11 12" key="1">
    <citation type="submission" date="2019-08" db="EMBL/GenBank/DDBJ databases">
        <title>Lewinella sp. strain SSH13 Genome sequencing and assembly.</title>
        <authorList>
            <person name="Kim I."/>
        </authorList>
    </citation>
    <scope>NUCLEOTIDE SEQUENCE [LARGE SCALE GENOMIC DNA]</scope>
    <source>
        <strain evidence="11 12">SSH13</strain>
    </source>
</reference>
<evidence type="ECO:0000256" key="4">
    <source>
        <dbReference type="ARBA" id="ARBA00022989"/>
    </source>
</evidence>
<evidence type="ECO:0000313" key="12">
    <source>
        <dbReference type="Proteomes" id="UP000321907"/>
    </source>
</evidence>
<dbReference type="PROSITE" id="PS00452">
    <property type="entry name" value="GUANYLATE_CYCLASE_1"/>
    <property type="match status" value="1"/>
</dbReference>
<keyword evidence="6 7" id="KW-0456">Lyase</keyword>
<dbReference type="EMBL" id="VOXD01000012">
    <property type="protein sequence ID" value="TXF89725.1"/>
    <property type="molecule type" value="Genomic_DNA"/>
</dbReference>
<evidence type="ECO:0000256" key="7">
    <source>
        <dbReference type="RuleBase" id="RU000405"/>
    </source>
</evidence>
<dbReference type="GO" id="GO:0035556">
    <property type="term" value="P:intracellular signal transduction"/>
    <property type="evidence" value="ECO:0007669"/>
    <property type="project" value="InterPro"/>
</dbReference>
<dbReference type="GO" id="GO:0009190">
    <property type="term" value="P:cyclic nucleotide biosynthetic process"/>
    <property type="evidence" value="ECO:0007669"/>
    <property type="project" value="InterPro"/>
</dbReference>
<dbReference type="Gene3D" id="3.30.70.1230">
    <property type="entry name" value="Nucleotide cyclase"/>
    <property type="match status" value="1"/>
</dbReference>
<feature type="chain" id="PRO_5022948970" evidence="9">
    <location>
        <begin position="20"/>
        <end position="462"/>
    </location>
</feature>
<dbReference type="InterPro" id="IPR029787">
    <property type="entry name" value="Nucleotide_cyclase"/>
</dbReference>
<organism evidence="11 12">
    <name type="scientific">Neolewinella aurantiaca</name>
    <dbReference type="NCBI Taxonomy" id="2602767"/>
    <lineage>
        <taxon>Bacteria</taxon>
        <taxon>Pseudomonadati</taxon>
        <taxon>Bacteroidota</taxon>
        <taxon>Saprospiria</taxon>
        <taxon>Saprospirales</taxon>
        <taxon>Lewinellaceae</taxon>
        <taxon>Neolewinella</taxon>
    </lineage>
</organism>
<name>A0A5C7FTC5_9BACT</name>
<dbReference type="GO" id="GO:0004016">
    <property type="term" value="F:adenylate cyclase activity"/>
    <property type="evidence" value="ECO:0007669"/>
    <property type="project" value="UniProtKB-ARBA"/>
</dbReference>
<dbReference type="OrthoDB" id="9806704at2"/>
<dbReference type="PANTHER" id="PTHR11920">
    <property type="entry name" value="GUANYLYL CYCLASE"/>
    <property type="match status" value="1"/>
</dbReference>
<dbReference type="Pfam" id="PF00211">
    <property type="entry name" value="Guanylate_cyc"/>
    <property type="match status" value="1"/>
</dbReference>
<accession>A0A5C7FTC5</accession>
<comment type="caution">
    <text evidence="11">The sequence shown here is derived from an EMBL/GenBank/DDBJ whole genome shotgun (WGS) entry which is preliminary data.</text>
</comment>
<evidence type="ECO:0000256" key="1">
    <source>
        <dbReference type="ARBA" id="ARBA00004370"/>
    </source>
</evidence>
<dbReference type="SMART" id="SM00044">
    <property type="entry name" value="CYCc"/>
    <property type="match status" value="1"/>
</dbReference>
<keyword evidence="5 8" id="KW-0472">Membrane</keyword>
<keyword evidence="4 8" id="KW-1133">Transmembrane helix</keyword>